<sequence>MSKYIDIAVNLIGSALEKNIDDVIQDAAAQGVSPLIVIGSELHESEQAITCCQQYPKQLYCTAGVHPHHASEWQAKSSEQLKRLTAQPQVVAVGECGLDYNRDFSPRPMQRKAFEAQLALAAELKMPVLMHERDAHEDFLAILKEYRSSLPGALLHCFTGNRQSMQAYLALDLHLGITGWVCDERRGQELAELVIEIPDNRILIETDSPYLLPRSMRPKPKSSKNKPQYLPYISAYIADLRGQSHEKFAQRVYENSVAFFGLNKRHAVEVELSEPHETS</sequence>
<evidence type="ECO:0000256" key="3">
    <source>
        <dbReference type="ARBA" id="ARBA00022723"/>
    </source>
</evidence>
<feature type="binding site" evidence="7">
    <location>
        <position position="131"/>
    </location>
    <ligand>
        <name>a divalent metal cation</name>
        <dbReference type="ChEBI" id="CHEBI:60240"/>
        <label>2</label>
    </ligand>
</feature>
<organism evidence="8 9">
    <name type="scientific">Shewanella psychrophila</name>
    <dbReference type="NCBI Taxonomy" id="225848"/>
    <lineage>
        <taxon>Bacteria</taxon>
        <taxon>Pseudomonadati</taxon>
        <taxon>Pseudomonadota</taxon>
        <taxon>Gammaproteobacteria</taxon>
        <taxon>Alteromonadales</taxon>
        <taxon>Shewanellaceae</taxon>
        <taxon>Shewanella</taxon>
    </lineage>
</organism>
<dbReference type="InterPro" id="IPR018228">
    <property type="entry name" value="DNase_TatD-rel_CS"/>
</dbReference>
<feature type="binding site" evidence="7">
    <location>
        <position position="156"/>
    </location>
    <ligand>
        <name>a divalent metal cation</name>
        <dbReference type="ChEBI" id="CHEBI:60240"/>
        <label>2</label>
    </ligand>
</feature>
<dbReference type="EC" id="3.1.21.-" evidence="8"/>
<dbReference type="SUPFAM" id="SSF51556">
    <property type="entry name" value="Metallo-dependent hydrolases"/>
    <property type="match status" value="1"/>
</dbReference>
<dbReference type="Pfam" id="PF01026">
    <property type="entry name" value="TatD_DNase"/>
    <property type="match status" value="1"/>
</dbReference>
<evidence type="ECO:0000256" key="2">
    <source>
        <dbReference type="ARBA" id="ARBA00022722"/>
    </source>
</evidence>
<name>A0A1S6HRQ0_9GAMM</name>
<protein>
    <submittedName>
        <fullName evidence="8">Sec-independent protein translocase TatD</fullName>
        <ecNumber evidence="8">3.1.21.-</ecNumber>
    </submittedName>
</protein>
<dbReference type="InterPro" id="IPR001130">
    <property type="entry name" value="TatD-like"/>
</dbReference>
<dbReference type="KEGG" id="spsw:Sps_03056"/>
<evidence type="ECO:0000256" key="7">
    <source>
        <dbReference type="PIRSR" id="PIRSR005902-1"/>
    </source>
</evidence>
<evidence type="ECO:0000256" key="4">
    <source>
        <dbReference type="ARBA" id="ARBA00022801"/>
    </source>
</evidence>
<evidence type="ECO:0000313" key="9">
    <source>
        <dbReference type="Proteomes" id="UP000189545"/>
    </source>
</evidence>
<keyword evidence="4 8" id="KW-0378">Hydrolase</keyword>
<dbReference type="PROSITE" id="PS01090">
    <property type="entry name" value="TATD_2"/>
    <property type="match status" value="1"/>
</dbReference>
<evidence type="ECO:0000256" key="5">
    <source>
        <dbReference type="ARBA" id="ARBA00022839"/>
    </source>
</evidence>
<keyword evidence="9" id="KW-1185">Reference proteome</keyword>
<keyword evidence="1" id="KW-0963">Cytoplasm</keyword>
<dbReference type="AlphaFoldDB" id="A0A1S6HRQ0"/>
<dbReference type="GO" id="GO:0004527">
    <property type="term" value="F:exonuclease activity"/>
    <property type="evidence" value="ECO:0007669"/>
    <property type="project" value="UniProtKB-KW"/>
</dbReference>
<keyword evidence="5" id="KW-0269">Exonuclease</keyword>
<evidence type="ECO:0000256" key="1">
    <source>
        <dbReference type="ARBA" id="ARBA00022490"/>
    </source>
</evidence>
<dbReference type="Gene3D" id="3.20.20.140">
    <property type="entry name" value="Metal-dependent hydrolases"/>
    <property type="match status" value="1"/>
</dbReference>
<evidence type="ECO:0000256" key="6">
    <source>
        <dbReference type="ARBA" id="ARBA00022842"/>
    </source>
</evidence>
<gene>
    <name evidence="8" type="ORF">Sps_03056</name>
</gene>
<keyword evidence="2" id="KW-0540">Nuclease</keyword>
<proteinExistence type="predicted"/>
<dbReference type="InterPro" id="IPR032466">
    <property type="entry name" value="Metal_Hydrolase"/>
</dbReference>
<dbReference type="EMBL" id="CP014782">
    <property type="protein sequence ID" value="AQS38203.1"/>
    <property type="molecule type" value="Genomic_DNA"/>
</dbReference>
<dbReference type="PANTHER" id="PTHR10060">
    <property type="entry name" value="TATD FAMILY DEOXYRIBONUCLEASE"/>
    <property type="match status" value="1"/>
</dbReference>
<dbReference type="RefSeq" id="WP_077753280.1">
    <property type="nucleotide sequence ID" value="NZ_CP014782.1"/>
</dbReference>
<dbReference type="InterPro" id="IPR050891">
    <property type="entry name" value="TatD-type_Hydrolase"/>
</dbReference>
<reference evidence="8 9" key="1">
    <citation type="submission" date="2016-03" db="EMBL/GenBank/DDBJ databases">
        <title>Complete genome sequence of Shewanella psychrophila WP2, a deep sea bacterium isolated from west Pacific sediment.</title>
        <authorList>
            <person name="Xu G."/>
            <person name="Jian H."/>
        </authorList>
    </citation>
    <scope>NUCLEOTIDE SEQUENCE [LARGE SCALE GENOMIC DNA]</scope>
    <source>
        <strain evidence="8 9">WP2</strain>
    </source>
</reference>
<dbReference type="FunFam" id="3.20.20.140:FF:000018">
    <property type="entry name" value="3'-5' ssDNA/RNA exonuclease TatD"/>
    <property type="match status" value="1"/>
</dbReference>
<dbReference type="PROSITE" id="PS01091">
    <property type="entry name" value="TATD_3"/>
    <property type="match status" value="1"/>
</dbReference>
<dbReference type="Proteomes" id="UP000189545">
    <property type="component" value="Chromosome"/>
</dbReference>
<keyword evidence="3 7" id="KW-0479">Metal-binding</keyword>
<dbReference type="OrthoDB" id="9810005at2"/>
<keyword evidence="6" id="KW-0460">Magnesium</keyword>
<dbReference type="STRING" id="225848.Sps_03056"/>
<evidence type="ECO:0000313" key="8">
    <source>
        <dbReference type="EMBL" id="AQS38203.1"/>
    </source>
</evidence>
<dbReference type="PIRSF" id="PIRSF005902">
    <property type="entry name" value="DNase_TatD"/>
    <property type="match status" value="1"/>
</dbReference>
<dbReference type="PANTHER" id="PTHR10060:SF15">
    <property type="entry name" value="DEOXYRIBONUCLEASE TATDN1"/>
    <property type="match status" value="1"/>
</dbReference>
<feature type="binding site" evidence="7">
    <location>
        <position position="207"/>
    </location>
    <ligand>
        <name>a divalent metal cation</name>
        <dbReference type="ChEBI" id="CHEBI:60240"/>
        <label>1</label>
    </ligand>
</feature>
<dbReference type="GO" id="GO:0046872">
    <property type="term" value="F:metal ion binding"/>
    <property type="evidence" value="ECO:0007669"/>
    <property type="project" value="UniProtKB-KW"/>
</dbReference>
<accession>A0A1S6HRQ0</accession>
<feature type="binding site" evidence="7">
    <location>
        <position position="95"/>
    </location>
    <ligand>
        <name>a divalent metal cation</name>
        <dbReference type="ChEBI" id="CHEBI:60240"/>
        <label>1</label>
    </ligand>
</feature>
<dbReference type="CDD" id="cd01310">
    <property type="entry name" value="TatD_DNAse"/>
    <property type="match status" value="1"/>
</dbReference>